<name>A0ABP6SVP9_9ACTN</name>
<evidence type="ECO:0000313" key="3">
    <source>
        <dbReference type="Proteomes" id="UP001501676"/>
    </source>
</evidence>
<keyword evidence="1" id="KW-1133">Transmembrane helix</keyword>
<dbReference type="Proteomes" id="UP001501676">
    <property type="component" value="Unassembled WGS sequence"/>
</dbReference>
<dbReference type="Gene3D" id="1.20.90.10">
    <property type="entry name" value="Phospholipase A2 domain"/>
    <property type="match status" value="1"/>
</dbReference>
<reference evidence="3" key="1">
    <citation type="journal article" date="2019" name="Int. J. Syst. Evol. Microbiol.">
        <title>The Global Catalogue of Microorganisms (GCM) 10K type strain sequencing project: providing services to taxonomists for standard genome sequencing and annotation.</title>
        <authorList>
            <consortium name="The Broad Institute Genomics Platform"/>
            <consortium name="The Broad Institute Genome Sequencing Center for Infectious Disease"/>
            <person name="Wu L."/>
            <person name="Ma J."/>
        </authorList>
    </citation>
    <scope>NUCLEOTIDE SEQUENCE [LARGE SCALE GENOMIC DNA]</scope>
    <source>
        <strain evidence="3">JCM 9458</strain>
    </source>
</reference>
<dbReference type="InterPro" id="IPR036444">
    <property type="entry name" value="PLipase_A2_dom_sf"/>
</dbReference>
<sequence>MERRLWTVLVSVLLAGLLGGDTAMAVPDARRTSAAGAAVRALTGQERLELPGDFAATMGYRPVRVDGAWVAPEGACSAPTGPTRYDFSVACRAHDLGYDLLRYAARIGEPLGPWARAAIDAAFGRALDARCAALRGAIGCPVAAGAYHAVVVANSWRQDWRDPRPEPALRWILLATALTLAPVVINLVCTARARADRRLRGRSR</sequence>
<keyword evidence="3" id="KW-1185">Reference proteome</keyword>
<organism evidence="2 3">
    <name type="scientific">Cryptosporangium minutisporangium</name>
    <dbReference type="NCBI Taxonomy" id="113569"/>
    <lineage>
        <taxon>Bacteria</taxon>
        <taxon>Bacillati</taxon>
        <taxon>Actinomycetota</taxon>
        <taxon>Actinomycetes</taxon>
        <taxon>Cryptosporangiales</taxon>
        <taxon>Cryptosporangiaceae</taxon>
        <taxon>Cryptosporangium</taxon>
    </lineage>
</organism>
<gene>
    <name evidence="2" type="ORF">GCM10020369_21900</name>
</gene>
<accession>A0ABP6SVP9</accession>
<keyword evidence="1" id="KW-0472">Membrane</keyword>
<evidence type="ECO:0008006" key="4">
    <source>
        <dbReference type="Google" id="ProtNLM"/>
    </source>
</evidence>
<dbReference type="EMBL" id="BAAAYN010000013">
    <property type="protein sequence ID" value="GAA3386046.1"/>
    <property type="molecule type" value="Genomic_DNA"/>
</dbReference>
<protein>
    <recommendedName>
        <fullName evidence="4">Phospholipase</fullName>
    </recommendedName>
</protein>
<evidence type="ECO:0000256" key="1">
    <source>
        <dbReference type="SAM" id="Phobius"/>
    </source>
</evidence>
<feature type="transmembrane region" description="Helical" evidence="1">
    <location>
        <begin position="171"/>
        <end position="193"/>
    </location>
</feature>
<keyword evidence="1" id="KW-0812">Transmembrane</keyword>
<dbReference type="SUPFAM" id="SSF48619">
    <property type="entry name" value="Phospholipase A2, PLA2"/>
    <property type="match status" value="1"/>
</dbReference>
<comment type="caution">
    <text evidence="2">The sequence shown here is derived from an EMBL/GenBank/DDBJ whole genome shotgun (WGS) entry which is preliminary data.</text>
</comment>
<proteinExistence type="predicted"/>
<evidence type="ECO:0000313" key="2">
    <source>
        <dbReference type="EMBL" id="GAA3386046.1"/>
    </source>
</evidence>
<dbReference type="RefSeq" id="WP_345727924.1">
    <property type="nucleotide sequence ID" value="NZ_BAAAYN010000013.1"/>
</dbReference>